<evidence type="ECO:0000313" key="6">
    <source>
        <dbReference type="Proteomes" id="UP000663829"/>
    </source>
</evidence>
<feature type="non-terminal residue" evidence="4">
    <location>
        <position position="1"/>
    </location>
</feature>
<evidence type="ECO:0000256" key="1">
    <source>
        <dbReference type="ARBA" id="ARBA00022837"/>
    </source>
</evidence>
<evidence type="ECO:0000256" key="2">
    <source>
        <dbReference type="SAM" id="MobiDB-lite"/>
    </source>
</evidence>
<feature type="domain" description="EF-hand" evidence="3">
    <location>
        <begin position="2"/>
        <end position="37"/>
    </location>
</feature>
<dbReference type="EMBL" id="CAJNOQ010027713">
    <property type="protein sequence ID" value="CAF1555718.1"/>
    <property type="molecule type" value="Genomic_DNA"/>
</dbReference>
<dbReference type="PROSITE" id="PS00018">
    <property type="entry name" value="EF_HAND_1"/>
    <property type="match status" value="1"/>
</dbReference>
<proteinExistence type="predicted"/>
<keyword evidence="1" id="KW-0106">Calcium</keyword>
<dbReference type="AlphaFoldDB" id="A0A815XCI7"/>
<reference evidence="4" key="1">
    <citation type="submission" date="2021-02" db="EMBL/GenBank/DDBJ databases">
        <authorList>
            <person name="Nowell W R."/>
        </authorList>
    </citation>
    <scope>NUCLEOTIDE SEQUENCE</scope>
</reference>
<dbReference type="InterPro" id="IPR018247">
    <property type="entry name" value="EF_Hand_1_Ca_BS"/>
</dbReference>
<comment type="caution">
    <text evidence="4">The sequence shown here is derived from an EMBL/GenBank/DDBJ whole genome shotgun (WGS) entry which is preliminary data.</text>
</comment>
<feature type="region of interest" description="Disordered" evidence="2">
    <location>
        <begin position="164"/>
        <end position="196"/>
    </location>
</feature>
<evidence type="ECO:0000313" key="5">
    <source>
        <dbReference type="EMBL" id="CAF4416794.1"/>
    </source>
</evidence>
<keyword evidence="6" id="KW-1185">Reference proteome</keyword>
<sequence>QGSFDAAKAVFAQVDSNKDGSIDSNEFRQWLGGQGLNSGFDGLSSAGGGSSQLYGGFESGNLSGGNLYGSTYESSQQFQQGGIDASSFSAAQSGYESSSSAAGLATGIGGVSAESSAVDYSSQSAGGLFNDPNPQIIRRQAAGGAVTYKQNILVKFLQPPPVPPPGPLIIKEVRPPQPPPPPPLVIRQRAPQLPTP</sequence>
<dbReference type="InterPro" id="IPR002048">
    <property type="entry name" value="EF_hand_dom"/>
</dbReference>
<dbReference type="Proteomes" id="UP000681722">
    <property type="component" value="Unassembled WGS sequence"/>
</dbReference>
<protein>
    <recommendedName>
        <fullName evidence="3">EF-hand domain-containing protein</fullName>
    </recommendedName>
</protein>
<feature type="compositionally biased region" description="Pro residues" evidence="2">
    <location>
        <begin position="175"/>
        <end position="184"/>
    </location>
</feature>
<gene>
    <name evidence="4" type="ORF">GPM918_LOCUS39464</name>
    <name evidence="5" type="ORF">SRO942_LOCUS40336</name>
</gene>
<dbReference type="PROSITE" id="PS50222">
    <property type="entry name" value="EF_HAND_2"/>
    <property type="match status" value="1"/>
</dbReference>
<accession>A0A815XCI7</accession>
<dbReference type="GO" id="GO:0005509">
    <property type="term" value="F:calcium ion binding"/>
    <property type="evidence" value="ECO:0007669"/>
    <property type="project" value="InterPro"/>
</dbReference>
<dbReference type="InterPro" id="IPR011992">
    <property type="entry name" value="EF-hand-dom_pair"/>
</dbReference>
<dbReference type="Pfam" id="PF13202">
    <property type="entry name" value="EF-hand_5"/>
    <property type="match status" value="1"/>
</dbReference>
<evidence type="ECO:0000259" key="3">
    <source>
        <dbReference type="PROSITE" id="PS50222"/>
    </source>
</evidence>
<evidence type="ECO:0000313" key="4">
    <source>
        <dbReference type="EMBL" id="CAF1555718.1"/>
    </source>
</evidence>
<dbReference type="OrthoDB" id="10054790at2759"/>
<organism evidence="4 6">
    <name type="scientific">Didymodactylos carnosus</name>
    <dbReference type="NCBI Taxonomy" id="1234261"/>
    <lineage>
        <taxon>Eukaryota</taxon>
        <taxon>Metazoa</taxon>
        <taxon>Spiralia</taxon>
        <taxon>Gnathifera</taxon>
        <taxon>Rotifera</taxon>
        <taxon>Eurotatoria</taxon>
        <taxon>Bdelloidea</taxon>
        <taxon>Philodinida</taxon>
        <taxon>Philodinidae</taxon>
        <taxon>Didymodactylos</taxon>
    </lineage>
</organism>
<name>A0A815XCI7_9BILA</name>
<dbReference type="EMBL" id="CAJOBC010093416">
    <property type="protein sequence ID" value="CAF4416794.1"/>
    <property type="molecule type" value="Genomic_DNA"/>
</dbReference>
<dbReference type="Proteomes" id="UP000663829">
    <property type="component" value="Unassembled WGS sequence"/>
</dbReference>
<dbReference type="SUPFAM" id="SSF47473">
    <property type="entry name" value="EF-hand"/>
    <property type="match status" value="1"/>
</dbReference>